<dbReference type="Pfam" id="PF01485">
    <property type="entry name" value="IBR"/>
    <property type="match status" value="1"/>
</dbReference>
<dbReference type="PROSITE" id="PS51873">
    <property type="entry name" value="TRIAD"/>
    <property type="match status" value="1"/>
</dbReference>
<evidence type="ECO:0000256" key="5">
    <source>
        <dbReference type="ARBA" id="ARBA00022737"/>
    </source>
</evidence>
<evidence type="ECO:0000256" key="3">
    <source>
        <dbReference type="ARBA" id="ARBA00022679"/>
    </source>
</evidence>
<evidence type="ECO:0000256" key="2">
    <source>
        <dbReference type="ARBA" id="ARBA00012251"/>
    </source>
</evidence>
<dbReference type="PANTHER" id="PTHR11685">
    <property type="entry name" value="RBR FAMILY RING FINGER AND IBR DOMAIN-CONTAINING"/>
    <property type="match status" value="1"/>
</dbReference>
<dbReference type="GO" id="GO:0016567">
    <property type="term" value="P:protein ubiquitination"/>
    <property type="evidence" value="ECO:0007669"/>
    <property type="project" value="InterPro"/>
</dbReference>
<comment type="caution">
    <text evidence="10">The sequence shown here is derived from an EMBL/GenBank/DDBJ whole genome shotgun (WGS) entry which is preliminary data.</text>
</comment>
<dbReference type="InterPro" id="IPR031127">
    <property type="entry name" value="E3_UB_ligase_RBR"/>
</dbReference>
<dbReference type="EC" id="2.3.2.31" evidence="2"/>
<name>A0AAV9XHT7_9PEZI</name>
<dbReference type="GO" id="GO:0008270">
    <property type="term" value="F:zinc ion binding"/>
    <property type="evidence" value="ECO:0007669"/>
    <property type="project" value="UniProtKB-KW"/>
</dbReference>
<protein>
    <recommendedName>
        <fullName evidence="2">RBR-type E3 ubiquitin transferase</fullName>
        <ecNumber evidence="2">2.3.2.31</ecNumber>
    </recommendedName>
</protein>
<dbReference type="InterPro" id="IPR002867">
    <property type="entry name" value="IBR_dom"/>
</dbReference>
<keyword evidence="4" id="KW-0479">Metal-binding</keyword>
<evidence type="ECO:0000256" key="1">
    <source>
        <dbReference type="ARBA" id="ARBA00001798"/>
    </source>
</evidence>
<dbReference type="CDD" id="cd22584">
    <property type="entry name" value="Rcat_RBR_unk"/>
    <property type="match status" value="1"/>
</dbReference>
<evidence type="ECO:0000256" key="8">
    <source>
        <dbReference type="ARBA" id="ARBA00022833"/>
    </source>
</evidence>
<dbReference type="EMBL" id="JAVHJO010000005">
    <property type="protein sequence ID" value="KAK6540487.1"/>
    <property type="molecule type" value="Genomic_DNA"/>
</dbReference>
<keyword evidence="7" id="KW-0833">Ubl conjugation pathway</keyword>
<gene>
    <name evidence="10" type="ORF">TWF694_009277</name>
</gene>
<keyword evidence="8" id="KW-0862">Zinc</keyword>
<keyword evidence="3" id="KW-0808">Transferase</keyword>
<keyword evidence="5" id="KW-0677">Repeat</keyword>
<evidence type="ECO:0000313" key="11">
    <source>
        <dbReference type="Proteomes" id="UP001365542"/>
    </source>
</evidence>
<dbReference type="Proteomes" id="UP001365542">
    <property type="component" value="Unassembled WGS sequence"/>
</dbReference>
<dbReference type="SUPFAM" id="SSF57850">
    <property type="entry name" value="RING/U-box"/>
    <property type="match status" value="2"/>
</dbReference>
<proteinExistence type="predicted"/>
<dbReference type="GO" id="GO:0061630">
    <property type="term" value="F:ubiquitin protein ligase activity"/>
    <property type="evidence" value="ECO:0007669"/>
    <property type="project" value="UniProtKB-EC"/>
</dbReference>
<feature type="domain" description="RING-type" evidence="9">
    <location>
        <begin position="50"/>
        <end position="239"/>
    </location>
</feature>
<comment type="catalytic activity">
    <reaction evidence="1">
        <text>[E2 ubiquitin-conjugating enzyme]-S-ubiquitinyl-L-cysteine + [acceptor protein]-L-lysine = [E2 ubiquitin-conjugating enzyme]-L-cysteine + [acceptor protein]-N(6)-ubiquitinyl-L-lysine.</text>
        <dbReference type="EC" id="2.3.2.31"/>
    </reaction>
</comment>
<keyword evidence="6" id="KW-0863">Zinc-finger</keyword>
<reference evidence="10 11" key="1">
    <citation type="submission" date="2019-10" db="EMBL/GenBank/DDBJ databases">
        <authorList>
            <person name="Palmer J.M."/>
        </authorList>
    </citation>
    <scope>NUCLEOTIDE SEQUENCE [LARGE SCALE GENOMIC DNA]</scope>
    <source>
        <strain evidence="10 11">TWF694</strain>
    </source>
</reference>
<evidence type="ECO:0000259" key="9">
    <source>
        <dbReference type="PROSITE" id="PS51873"/>
    </source>
</evidence>
<evidence type="ECO:0000256" key="4">
    <source>
        <dbReference type="ARBA" id="ARBA00022723"/>
    </source>
</evidence>
<dbReference type="AlphaFoldDB" id="A0AAV9XHT7"/>
<organism evidence="10 11">
    <name type="scientific">Orbilia ellipsospora</name>
    <dbReference type="NCBI Taxonomy" id="2528407"/>
    <lineage>
        <taxon>Eukaryota</taxon>
        <taxon>Fungi</taxon>
        <taxon>Dikarya</taxon>
        <taxon>Ascomycota</taxon>
        <taxon>Pezizomycotina</taxon>
        <taxon>Orbiliomycetes</taxon>
        <taxon>Orbiliales</taxon>
        <taxon>Orbiliaceae</taxon>
        <taxon>Orbilia</taxon>
    </lineage>
</organism>
<evidence type="ECO:0000313" key="10">
    <source>
        <dbReference type="EMBL" id="KAK6540487.1"/>
    </source>
</evidence>
<sequence length="383" mass="43265">MRTRTIRQSLLRKDPSTSAEAAQAILALANAIGWTDTKKRRAGLIFPKEKATKCSICGDTFLGYELERLNCTHRHCPDCLQGNYKSVLNSPESYPPKCCSALPLASTCHVLTDEEMRAILEMKDNYESSKIIPCFSCQGDIYLSDMTKDAAYCLKCTKLTCMTCRKEMHNDLCPEDPDTETLKSLAKEEGWTQCPKCSRLIHRTGGCNSMICVCKTNFCFRCGSGFPCKCFGIPRTNPSMPDLKSKAEISFGSAFSVGSSSRKAGYKERLNNKILKDYHRSAVKNDQNQKFQLKDLKVKRKEKAKEIEAAKEVIRLRVKMNELAQVEKARKKELRLKAMDNDGSLVDTRRVIVTRRNVYVANEEPMALDDFTPVGKRTRSQRS</sequence>
<evidence type="ECO:0000256" key="6">
    <source>
        <dbReference type="ARBA" id="ARBA00022771"/>
    </source>
</evidence>
<keyword evidence="11" id="KW-1185">Reference proteome</keyword>
<accession>A0AAV9XHT7</accession>
<evidence type="ECO:0000256" key="7">
    <source>
        <dbReference type="ARBA" id="ARBA00022786"/>
    </source>
</evidence>
<dbReference type="Gene3D" id="1.20.120.1750">
    <property type="match status" value="1"/>
</dbReference>
<dbReference type="InterPro" id="IPR044066">
    <property type="entry name" value="TRIAD_supradom"/>
</dbReference>